<evidence type="ECO:0000259" key="2">
    <source>
        <dbReference type="Pfam" id="PF20151"/>
    </source>
</evidence>
<dbReference type="Pfam" id="PF20151">
    <property type="entry name" value="DUF6533"/>
    <property type="match status" value="1"/>
</dbReference>
<keyword evidence="4" id="KW-1185">Reference proteome</keyword>
<gene>
    <name evidence="3" type="ORF">L210DRAFT_3541376</name>
</gene>
<feature type="transmembrane region" description="Helical" evidence="1">
    <location>
        <begin position="48"/>
        <end position="71"/>
    </location>
</feature>
<dbReference type="InterPro" id="IPR045340">
    <property type="entry name" value="DUF6533"/>
</dbReference>
<feature type="domain" description="DUF6533" evidence="2">
    <location>
        <begin position="19"/>
        <end position="63"/>
    </location>
</feature>
<feature type="transmembrane region" description="Helical" evidence="1">
    <location>
        <begin position="91"/>
        <end position="108"/>
    </location>
</feature>
<sequence length="328" mass="36479">MSAPPDLQFALQFLRMNDYAALILVTVVVYDYFLTFSREIDYVWLRPWTWISTMFLLVRYVGISAAILYALDGTTFIPGPVIVCTAVEVTIGWLIPIFLAAIDLVMIVRVYAMWNQSKKILVVLLLLFVAQVILSFVYAGIYSNPSTYLSVTVGQILGFSFCSFSWSSSPVELLEAYPASLRLALGAILLVLAVTQTLKQSVEMYKATKRWQPNRYLQLLVKDGILYFVAFTFFNTVTILTTTTIPLLFIVSLSSVSLFPLMPRFIISVRELYDIKVRGHGIDTGFGALSHPISSGNAVVSSIAFADVTPGQVVEGEAVESYAIRPEV</sequence>
<feature type="transmembrane region" description="Helical" evidence="1">
    <location>
        <begin position="219"/>
        <end position="241"/>
    </location>
</feature>
<name>A0AAD4BUE2_BOLED</name>
<accession>A0AAD4BUE2</accession>
<feature type="transmembrane region" description="Helical" evidence="1">
    <location>
        <begin position="19"/>
        <end position="36"/>
    </location>
</feature>
<dbReference type="Proteomes" id="UP001194468">
    <property type="component" value="Unassembled WGS sequence"/>
</dbReference>
<evidence type="ECO:0000256" key="1">
    <source>
        <dbReference type="SAM" id="Phobius"/>
    </source>
</evidence>
<evidence type="ECO:0000313" key="3">
    <source>
        <dbReference type="EMBL" id="KAF8439991.1"/>
    </source>
</evidence>
<keyword evidence="1" id="KW-0812">Transmembrane</keyword>
<dbReference type="EMBL" id="WHUW01000013">
    <property type="protein sequence ID" value="KAF8439991.1"/>
    <property type="molecule type" value="Genomic_DNA"/>
</dbReference>
<feature type="transmembrane region" description="Helical" evidence="1">
    <location>
        <begin position="247"/>
        <end position="267"/>
    </location>
</feature>
<feature type="transmembrane region" description="Helical" evidence="1">
    <location>
        <begin position="120"/>
        <end position="141"/>
    </location>
</feature>
<dbReference type="AlphaFoldDB" id="A0AAD4BUE2"/>
<keyword evidence="1" id="KW-0472">Membrane</keyword>
<reference evidence="3" key="2">
    <citation type="journal article" date="2020" name="Nat. Commun.">
        <title>Large-scale genome sequencing of mycorrhizal fungi provides insights into the early evolution of symbiotic traits.</title>
        <authorList>
            <person name="Miyauchi S."/>
            <person name="Kiss E."/>
            <person name="Kuo A."/>
            <person name="Drula E."/>
            <person name="Kohler A."/>
            <person name="Sanchez-Garcia M."/>
            <person name="Morin E."/>
            <person name="Andreopoulos B."/>
            <person name="Barry K.W."/>
            <person name="Bonito G."/>
            <person name="Buee M."/>
            <person name="Carver A."/>
            <person name="Chen C."/>
            <person name="Cichocki N."/>
            <person name="Clum A."/>
            <person name="Culley D."/>
            <person name="Crous P.W."/>
            <person name="Fauchery L."/>
            <person name="Girlanda M."/>
            <person name="Hayes R.D."/>
            <person name="Keri Z."/>
            <person name="LaButti K."/>
            <person name="Lipzen A."/>
            <person name="Lombard V."/>
            <person name="Magnuson J."/>
            <person name="Maillard F."/>
            <person name="Murat C."/>
            <person name="Nolan M."/>
            <person name="Ohm R.A."/>
            <person name="Pangilinan J."/>
            <person name="Pereira M.F."/>
            <person name="Perotto S."/>
            <person name="Peter M."/>
            <person name="Pfister S."/>
            <person name="Riley R."/>
            <person name="Sitrit Y."/>
            <person name="Stielow J.B."/>
            <person name="Szollosi G."/>
            <person name="Zifcakova L."/>
            <person name="Stursova M."/>
            <person name="Spatafora J.W."/>
            <person name="Tedersoo L."/>
            <person name="Vaario L.M."/>
            <person name="Yamada A."/>
            <person name="Yan M."/>
            <person name="Wang P."/>
            <person name="Xu J."/>
            <person name="Bruns T."/>
            <person name="Baldrian P."/>
            <person name="Vilgalys R."/>
            <person name="Dunand C."/>
            <person name="Henrissat B."/>
            <person name="Grigoriev I.V."/>
            <person name="Hibbett D."/>
            <person name="Nagy L.G."/>
            <person name="Martin F.M."/>
        </authorList>
    </citation>
    <scope>NUCLEOTIDE SEQUENCE</scope>
    <source>
        <strain evidence="3">BED1</strain>
    </source>
</reference>
<keyword evidence="1" id="KW-1133">Transmembrane helix</keyword>
<proteinExistence type="predicted"/>
<comment type="caution">
    <text evidence="3">The sequence shown here is derived from an EMBL/GenBank/DDBJ whole genome shotgun (WGS) entry which is preliminary data.</text>
</comment>
<feature type="transmembrane region" description="Helical" evidence="1">
    <location>
        <begin position="179"/>
        <end position="198"/>
    </location>
</feature>
<protein>
    <recommendedName>
        <fullName evidence="2">DUF6533 domain-containing protein</fullName>
    </recommendedName>
</protein>
<organism evidence="3 4">
    <name type="scientific">Boletus edulis BED1</name>
    <dbReference type="NCBI Taxonomy" id="1328754"/>
    <lineage>
        <taxon>Eukaryota</taxon>
        <taxon>Fungi</taxon>
        <taxon>Dikarya</taxon>
        <taxon>Basidiomycota</taxon>
        <taxon>Agaricomycotina</taxon>
        <taxon>Agaricomycetes</taxon>
        <taxon>Agaricomycetidae</taxon>
        <taxon>Boletales</taxon>
        <taxon>Boletineae</taxon>
        <taxon>Boletaceae</taxon>
        <taxon>Boletoideae</taxon>
        <taxon>Boletus</taxon>
    </lineage>
</organism>
<evidence type="ECO:0000313" key="4">
    <source>
        <dbReference type="Proteomes" id="UP001194468"/>
    </source>
</evidence>
<reference evidence="3" key="1">
    <citation type="submission" date="2019-10" db="EMBL/GenBank/DDBJ databases">
        <authorList>
            <consortium name="DOE Joint Genome Institute"/>
            <person name="Kuo A."/>
            <person name="Miyauchi S."/>
            <person name="Kiss E."/>
            <person name="Drula E."/>
            <person name="Kohler A."/>
            <person name="Sanchez-Garcia M."/>
            <person name="Andreopoulos B."/>
            <person name="Barry K.W."/>
            <person name="Bonito G."/>
            <person name="Buee M."/>
            <person name="Carver A."/>
            <person name="Chen C."/>
            <person name="Cichocki N."/>
            <person name="Clum A."/>
            <person name="Culley D."/>
            <person name="Crous P.W."/>
            <person name="Fauchery L."/>
            <person name="Girlanda M."/>
            <person name="Hayes R."/>
            <person name="Keri Z."/>
            <person name="LaButti K."/>
            <person name="Lipzen A."/>
            <person name="Lombard V."/>
            <person name="Magnuson J."/>
            <person name="Maillard F."/>
            <person name="Morin E."/>
            <person name="Murat C."/>
            <person name="Nolan M."/>
            <person name="Ohm R."/>
            <person name="Pangilinan J."/>
            <person name="Pereira M."/>
            <person name="Perotto S."/>
            <person name="Peter M."/>
            <person name="Riley R."/>
            <person name="Sitrit Y."/>
            <person name="Stielow B."/>
            <person name="Szollosi G."/>
            <person name="Zifcakova L."/>
            <person name="Stursova M."/>
            <person name="Spatafora J.W."/>
            <person name="Tedersoo L."/>
            <person name="Vaario L.-M."/>
            <person name="Yamada A."/>
            <person name="Yan M."/>
            <person name="Wang P."/>
            <person name="Xu J."/>
            <person name="Bruns T."/>
            <person name="Baldrian P."/>
            <person name="Vilgalys R."/>
            <person name="Henrissat B."/>
            <person name="Grigoriev I.V."/>
            <person name="Hibbett D."/>
            <person name="Nagy L.G."/>
            <person name="Martin F.M."/>
        </authorList>
    </citation>
    <scope>NUCLEOTIDE SEQUENCE</scope>
    <source>
        <strain evidence="3">BED1</strain>
    </source>
</reference>